<evidence type="ECO:0000256" key="9">
    <source>
        <dbReference type="SAM" id="Phobius"/>
    </source>
</evidence>
<accession>W8YGB3</accession>
<sequence>MFMFKKTWSLSDQVVLLKRLGELLEKGYSLLQALEFLQFQLPVEKKVQLQRMIEGLKDGKSLHDSFHQLKFHQDMLSYLFYAEQHGDISFALQQGSALLYKKDKYRRDMMKIMQYPMFLMFFLLIMLFIFNLILLPQVEMVYSSFGSNTPLLTEQILSAIKLLPYIILIAILTVIIGCSLYMLYFRKLPHIRQVKIMLRIPLIKTFLILKHSHYFATQLSGLLNGGLSVCEALTIMMEQRYHPFFQYEANRIERQLIGGEQLQSIIAKSGYYEKELSYVITHGQANGNLGGICMQNEEGFTLLEMLLVMVVITILLLLIIPNVVTQALFIFRIKFLIYAKKGEVVFSLPKNI</sequence>
<feature type="transmembrane region" description="Helical" evidence="9">
    <location>
        <begin position="162"/>
        <end position="184"/>
    </location>
</feature>
<dbReference type="NCBIfam" id="NF041012">
    <property type="entry name" value="T4P_ComGB"/>
    <property type="match status" value="1"/>
</dbReference>
<dbReference type="EMBL" id="HG810019">
    <property type="protein sequence ID" value="CDN37752.1"/>
    <property type="molecule type" value="Genomic_DNA"/>
</dbReference>
<evidence type="ECO:0000259" key="10">
    <source>
        <dbReference type="Pfam" id="PF00482"/>
    </source>
</evidence>
<evidence type="ECO:0000256" key="1">
    <source>
        <dbReference type="ARBA" id="ARBA00004241"/>
    </source>
</evidence>
<dbReference type="PANTHER" id="PTHR30012:SF0">
    <property type="entry name" value="TYPE II SECRETION SYSTEM PROTEIN F-RELATED"/>
    <property type="match status" value="1"/>
</dbReference>
<feature type="transmembrane region" description="Helical" evidence="9">
    <location>
        <begin position="306"/>
        <end position="331"/>
    </location>
</feature>
<dbReference type="GO" id="GO:0005886">
    <property type="term" value="C:plasma membrane"/>
    <property type="evidence" value="ECO:0007669"/>
    <property type="project" value="UniProtKB-SubCell"/>
</dbReference>
<dbReference type="Proteomes" id="UP000030682">
    <property type="component" value="Unassembled WGS sequence"/>
</dbReference>
<evidence type="ECO:0000256" key="2">
    <source>
        <dbReference type="ARBA" id="ARBA00004651"/>
    </source>
</evidence>
<reference evidence="11" key="1">
    <citation type="submission" date="2014-01" db="EMBL/GenBank/DDBJ databases">
        <title>Draft genome sequence of highly nematicidal Bacillus thuringiensis DB27.</title>
        <authorList>
            <person name="Iatsenko I."/>
            <person name="Pickard D."/>
            <person name="Corton C."/>
            <person name="Dougan G."/>
            <person name="Sommer R.J."/>
        </authorList>
    </citation>
    <scope>NUCLEOTIDE SEQUENCE [LARGE SCALE GENOMIC DNA]</scope>
    <source>
        <strain evidence="11">DB27</strain>
    </source>
</reference>
<evidence type="ECO:0000256" key="6">
    <source>
        <dbReference type="ARBA" id="ARBA00022989"/>
    </source>
</evidence>
<dbReference type="InterPro" id="IPR003004">
    <property type="entry name" value="GspF/PilC"/>
</dbReference>
<evidence type="ECO:0000313" key="11">
    <source>
        <dbReference type="EMBL" id="CDN37752.1"/>
    </source>
</evidence>
<dbReference type="InterPro" id="IPR012902">
    <property type="entry name" value="N_methyl_site"/>
</dbReference>
<comment type="similarity">
    <text evidence="3">Belongs to the GSP F family.</text>
</comment>
<evidence type="ECO:0000256" key="7">
    <source>
        <dbReference type="ARBA" id="ARBA00023136"/>
    </source>
</evidence>
<dbReference type="InterPro" id="IPR042094">
    <property type="entry name" value="T2SS_GspF_sf"/>
</dbReference>
<protein>
    <recommendedName>
        <fullName evidence="10">Type II secretion system protein GspF domain-containing protein</fullName>
    </recommendedName>
</protein>
<feature type="transmembrane region" description="Helical" evidence="9">
    <location>
        <begin position="115"/>
        <end position="135"/>
    </location>
</feature>
<evidence type="ECO:0000256" key="3">
    <source>
        <dbReference type="ARBA" id="ARBA00005745"/>
    </source>
</evidence>
<keyword evidence="4" id="KW-1003">Cell membrane</keyword>
<reference evidence="11" key="2">
    <citation type="submission" date="2014-01" db="EMBL/GenBank/DDBJ databases">
        <authorList>
            <person name="Aslett M."/>
        </authorList>
    </citation>
    <scope>NUCLEOTIDE SEQUENCE [LARGE SCALE GENOMIC DNA]</scope>
    <source>
        <strain evidence="11">DB27</strain>
    </source>
</reference>
<dbReference type="Gene3D" id="1.20.81.30">
    <property type="entry name" value="Type II secretion system (T2SS), domain F"/>
    <property type="match status" value="2"/>
</dbReference>
<feature type="domain" description="Type II secretion system protein GspF" evidence="10">
    <location>
        <begin position="215"/>
        <end position="295"/>
    </location>
</feature>
<dbReference type="Pfam" id="PF00482">
    <property type="entry name" value="T2SSF"/>
    <property type="match status" value="2"/>
</dbReference>
<dbReference type="PROSITE" id="PS00409">
    <property type="entry name" value="PROKAR_NTER_METHYL"/>
    <property type="match status" value="1"/>
</dbReference>
<evidence type="ECO:0000256" key="5">
    <source>
        <dbReference type="ARBA" id="ARBA00022692"/>
    </source>
</evidence>
<dbReference type="PANTHER" id="PTHR30012">
    <property type="entry name" value="GENERAL SECRETION PATHWAY PROTEIN"/>
    <property type="match status" value="1"/>
</dbReference>
<dbReference type="GO" id="GO:0009986">
    <property type="term" value="C:cell surface"/>
    <property type="evidence" value="ECO:0007669"/>
    <property type="project" value="UniProtKB-SubCell"/>
</dbReference>
<evidence type="ECO:0000256" key="8">
    <source>
        <dbReference type="ARBA" id="ARBA00023287"/>
    </source>
</evidence>
<feature type="domain" description="Type II secretion system protein GspF" evidence="10">
    <location>
        <begin position="17"/>
        <end position="136"/>
    </location>
</feature>
<name>W8YGB3_BACTU</name>
<keyword evidence="6 9" id="KW-1133">Transmembrane helix</keyword>
<dbReference type="NCBIfam" id="TIGR02532">
    <property type="entry name" value="IV_pilin_GFxxxE"/>
    <property type="match status" value="1"/>
</dbReference>
<keyword evidence="8" id="KW-0178">Competence</keyword>
<dbReference type="InterPro" id="IPR018076">
    <property type="entry name" value="T2SS_GspF_dom"/>
</dbReference>
<gene>
    <name evidence="11" type="ORF">BTDB27_004094</name>
</gene>
<dbReference type="InterPro" id="IPR047692">
    <property type="entry name" value="T4P_ComGB"/>
</dbReference>
<organism evidence="11">
    <name type="scientific">Bacillus thuringiensis DB27</name>
    <dbReference type="NCBI Taxonomy" id="1431339"/>
    <lineage>
        <taxon>Bacteria</taxon>
        <taxon>Bacillati</taxon>
        <taxon>Bacillota</taxon>
        <taxon>Bacilli</taxon>
        <taxon>Bacillales</taxon>
        <taxon>Bacillaceae</taxon>
        <taxon>Bacillus</taxon>
        <taxon>Bacillus cereus group</taxon>
    </lineage>
</organism>
<keyword evidence="5 9" id="KW-0812">Transmembrane</keyword>
<dbReference type="AlphaFoldDB" id="W8YGB3"/>
<dbReference type="GO" id="GO:0030420">
    <property type="term" value="P:establishment of competence for transformation"/>
    <property type="evidence" value="ECO:0007669"/>
    <property type="project" value="UniProtKB-KW"/>
</dbReference>
<proteinExistence type="inferred from homology"/>
<comment type="subcellular location">
    <subcellularLocation>
        <location evidence="2">Cell membrane</location>
        <topology evidence="2">Multi-pass membrane protein</topology>
    </subcellularLocation>
    <subcellularLocation>
        <location evidence="1">Cell surface</location>
    </subcellularLocation>
</comment>
<evidence type="ECO:0000256" key="4">
    <source>
        <dbReference type="ARBA" id="ARBA00022475"/>
    </source>
</evidence>
<dbReference type="HOGENOM" id="CLU_035032_1_1_9"/>
<keyword evidence="7 9" id="KW-0472">Membrane</keyword>